<sequence length="138" mass="15294">MMMTKTLPSAITPSPPTKEPLTLSMGDEPFALFWQREVYGRLVIKLVFKNLVLIQVMSGGNHSETIIDSSDDSTSSDDNSYENIEYVDASPPDDEIVSLENSSGSTTTVLIILFRIMKLSNSDDDHIGEQDVARYTIC</sequence>
<keyword evidence="3" id="KW-1185">Reference proteome</keyword>
<feature type="region of interest" description="Disordered" evidence="1">
    <location>
        <begin position="1"/>
        <end position="20"/>
    </location>
</feature>
<evidence type="ECO:0000313" key="3">
    <source>
        <dbReference type="Proteomes" id="UP001151760"/>
    </source>
</evidence>
<comment type="caution">
    <text evidence="2">The sequence shown here is derived from an EMBL/GenBank/DDBJ whole genome shotgun (WGS) entry which is preliminary data.</text>
</comment>
<evidence type="ECO:0000313" key="2">
    <source>
        <dbReference type="EMBL" id="GJT68195.1"/>
    </source>
</evidence>
<accession>A0ABQ5FXV2</accession>
<organism evidence="2 3">
    <name type="scientific">Tanacetum coccineum</name>
    <dbReference type="NCBI Taxonomy" id="301880"/>
    <lineage>
        <taxon>Eukaryota</taxon>
        <taxon>Viridiplantae</taxon>
        <taxon>Streptophyta</taxon>
        <taxon>Embryophyta</taxon>
        <taxon>Tracheophyta</taxon>
        <taxon>Spermatophyta</taxon>
        <taxon>Magnoliopsida</taxon>
        <taxon>eudicotyledons</taxon>
        <taxon>Gunneridae</taxon>
        <taxon>Pentapetalae</taxon>
        <taxon>asterids</taxon>
        <taxon>campanulids</taxon>
        <taxon>Asterales</taxon>
        <taxon>Asteraceae</taxon>
        <taxon>Asteroideae</taxon>
        <taxon>Anthemideae</taxon>
        <taxon>Anthemidinae</taxon>
        <taxon>Tanacetum</taxon>
    </lineage>
</organism>
<evidence type="ECO:0000256" key="1">
    <source>
        <dbReference type="SAM" id="MobiDB-lite"/>
    </source>
</evidence>
<proteinExistence type="predicted"/>
<protein>
    <submittedName>
        <fullName evidence="2">Uncharacterized protein</fullName>
    </submittedName>
</protein>
<name>A0ABQ5FXV2_9ASTR</name>
<gene>
    <name evidence="2" type="ORF">Tco_1019675</name>
</gene>
<reference evidence="2" key="2">
    <citation type="submission" date="2022-01" db="EMBL/GenBank/DDBJ databases">
        <authorList>
            <person name="Yamashiro T."/>
            <person name="Shiraishi A."/>
            <person name="Satake H."/>
            <person name="Nakayama K."/>
        </authorList>
    </citation>
    <scope>NUCLEOTIDE SEQUENCE</scope>
</reference>
<dbReference type="EMBL" id="BQNB010017876">
    <property type="protein sequence ID" value="GJT68195.1"/>
    <property type="molecule type" value="Genomic_DNA"/>
</dbReference>
<dbReference type="Proteomes" id="UP001151760">
    <property type="component" value="Unassembled WGS sequence"/>
</dbReference>
<reference evidence="2" key="1">
    <citation type="journal article" date="2022" name="Int. J. Mol. Sci.">
        <title>Draft Genome of Tanacetum Coccineum: Genomic Comparison of Closely Related Tanacetum-Family Plants.</title>
        <authorList>
            <person name="Yamashiro T."/>
            <person name="Shiraishi A."/>
            <person name="Nakayama K."/>
            <person name="Satake H."/>
        </authorList>
    </citation>
    <scope>NUCLEOTIDE SEQUENCE</scope>
</reference>
<feature type="compositionally biased region" description="Polar residues" evidence="1">
    <location>
        <begin position="1"/>
        <end position="12"/>
    </location>
</feature>
<feature type="region of interest" description="Disordered" evidence="1">
    <location>
        <begin position="62"/>
        <end position="87"/>
    </location>
</feature>